<dbReference type="InterPro" id="IPR041122">
    <property type="entry name" value="RecJ_OB"/>
</dbReference>
<dbReference type="InterPro" id="IPR001667">
    <property type="entry name" value="DDH_dom"/>
</dbReference>
<evidence type="ECO:0000256" key="2">
    <source>
        <dbReference type="ARBA" id="ARBA00019841"/>
    </source>
</evidence>
<keyword evidence="4" id="KW-0378">Hydrolase</keyword>
<evidence type="ECO:0000259" key="9">
    <source>
        <dbReference type="Pfam" id="PF17768"/>
    </source>
</evidence>
<keyword evidence="3" id="KW-0540">Nuclease</keyword>
<keyword evidence="11" id="KW-1185">Reference proteome</keyword>
<evidence type="ECO:0000256" key="4">
    <source>
        <dbReference type="ARBA" id="ARBA00022801"/>
    </source>
</evidence>
<dbReference type="Proteomes" id="UP000646152">
    <property type="component" value="Unassembled WGS sequence"/>
</dbReference>
<proteinExistence type="inferred from homology"/>
<evidence type="ECO:0000259" key="8">
    <source>
        <dbReference type="Pfam" id="PF02272"/>
    </source>
</evidence>
<dbReference type="PANTHER" id="PTHR30255">
    <property type="entry name" value="SINGLE-STRANDED-DNA-SPECIFIC EXONUCLEASE RECJ"/>
    <property type="match status" value="1"/>
</dbReference>
<dbReference type="NCBIfam" id="TIGR00644">
    <property type="entry name" value="recJ"/>
    <property type="match status" value="1"/>
</dbReference>
<dbReference type="InterPro" id="IPR051673">
    <property type="entry name" value="SSDNA_exonuclease_RecJ"/>
</dbReference>
<dbReference type="InterPro" id="IPR003156">
    <property type="entry name" value="DHHA1_dom"/>
</dbReference>
<reference evidence="11" key="1">
    <citation type="journal article" date="2019" name="Int. J. Syst. Evol. Microbiol.">
        <title>The Global Catalogue of Microorganisms (GCM) 10K type strain sequencing project: providing services to taxonomists for standard genome sequencing and annotation.</title>
        <authorList>
            <consortium name="The Broad Institute Genomics Platform"/>
            <consortium name="The Broad Institute Genome Sequencing Center for Infectious Disease"/>
            <person name="Wu L."/>
            <person name="Ma J."/>
        </authorList>
    </citation>
    <scope>NUCLEOTIDE SEQUENCE [LARGE SCALE GENOMIC DNA]</scope>
    <source>
        <strain evidence="11">CGMCC 1.15923</strain>
    </source>
</reference>
<protein>
    <recommendedName>
        <fullName evidence="2">Single-stranded-DNA-specific exonuclease RecJ</fullName>
    </recommendedName>
</protein>
<keyword evidence="5 10" id="KW-0269">Exonuclease</keyword>
<dbReference type="EMBL" id="BMKE01000003">
    <property type="protein sequence ID" value="GGB35601.1"/>
    <property type="molecule type" value="Genomic_DNA"/>
</dbReference>
<dbReference type="InterPro" id="IPR004610">
    <property type="entry name" value="RecJ"/>
</dbReference>
<gene>
    <name evidence="10" type="primary">recJ</name>
    <name evidence="10" type="ORF">GCM10011502_05810</name>
</gene>
<dbReference type="Pfam" id="PF17768">
    <property type="entry name" value="RecJ_OB"/>
    <property type="match status" value="1"/>
</dbReference>
<keyword evidence="6" id="KW-0175">Coiled coil</keyword>
<evidence type="ECO:0000313" key="10">
    <source>
        <dbReference type="EMBL" id="GGB35601.1"/>
    </source>
</evidence>
<feature type="domain" description="RecJ OB" evidence="9">
    <location>
        <begin position="473"/>
        <end position="576"/>
    </location>
</feature>
<dbReference type="Gene3D" id="3.90.1640.30">
    <property type="match status" value="1"/>
</dbReference>
<dbReference type="Gene3D" id="3.10.310.30">
    <property type="match status" value="1"/>
</dbReference>
<sequence>MPATNMTPSRLAIRRRVSAPHQLPTDLSPIIQRLYASRGVVRAEQLDLTARALLKPGFKGMNEAVRILEQAMAAQRNIVIVGDFDCDGATSSALMVHGLRAMGAKHVDYLVPNRFDYGYGLSPQVVEEVAKLNGELLITVDNGISSHAGVAAANALGMQVIVTDHHLPGEVLPDAAAIVNPNQHDCDFPSKNLAGVGVAFYLLLALRAALTEHGWFEGQGITAPNMGEYLDLVALGTVADVVALDANNRVLVHQGLQRMRAGRLRPGIQALIDISGRNQSRLVASDLGFALGPRLNAVGRLDDMSMGVACLLSENLDEARKLAAMMDDLNRERKAIEASMQHEALASLTKVQISDGELPSGLVLHQDDWHQGVVGLVASRIKERYYRPVIAFAEAGDDELKGSGRSIPGVHLRDLLEAVDRQHPGLIDKFGGHAMAAGLSLRKAALAPFKAAFERTVNEWVSPELLAGEILSDGELTATELTLSLAEQLRFAGPWGQAFPEPLFDGDFRIIKQRLVGEKHLKLVLSADEGRTLIDAIAFNVDLAVWPNAGINKVQLVYKLDVNEWQGKQSLQLLVEKIAPL</sequence>
<evidence type="ECO:0000256" key="1">
    <source>
        <dbReference type="ARBA" id="ARBA00005915"/>
    </source>
</evidence>
<organism evidence="10 11">
    <name type="scientific">Oceanisphaera marina</name>
    <dbReference type="NCBI Taxonomy" id="2017550"/>
    <lineage>
        <taxon>Bacteria</taxon>
        <taxon>Pseudomonadati</taxon>
        <taxon>Pseudomonadota</taxon>
        <taxon>Gammaproteobacteria</taxon>
        <taxon>Aeromonadales</taxon>
        <taxon>Aeromonadaceae</taxon>
        <taxon>Oceanisphaera</taxon>
    </lineage>
</organism>
<evidence type="ECO:0000256" key="6">
    <source>
        <dbReference type="SAM" id="Coils"/>
    </source>
</evidence>
<dbReference type="GO" id="GO:0004527">
    <property type="term" value="F:exonuclease activity"/>
    <property type="evidence" value="ECO:0007669"/>
    <property type="project" value="UniProtKB-KW"/>
</dbReference>
<evidence type="ECO:0000259" key="7">
    <source>
        <dbReference type="Pfam" id="PF01368"/>
    </source>
</evidence>
<feature type="coiled-coil region" evidence="6">
    <location>
        <begin position="312"/>
        <end position="339"/>
    </location>
</feature>
<feature type="domain" description="DDH" evidence="7">
    <location>
        <begin position="77"/>
        <end position="237"/>
    </location>
</feature>
<feature type="domain" description="DHHA1" evidence="8">
    <location>
        <begin position="362"/>
        <end position="458"/>
    </location>
</feature>
<dbReference type="SUPFAM" id="SSF64182">
    <property type="entry name" value="DHH phosphoesterases"/>
    <property type="match status" value="1"/>
</dbReference>
<evidence type="ECO:0000256" key="5">
    <source>
        <dbReference type="ARBA" id="ARBA00022839"/>
    </source>
</evidence>
<evidence type="ECO:0000313" key="11">
    <source>
        <dbReference type="Proteomes" id="UP000646152"/>
    </source>
</evidence>
<dbReference type="InterPro" id="IPR038763">
    <property type="entry name" value="DHH_sf"/>
</dbReference>
<dbReference type="Pfam" id="PF01368">
    <property type="entry name" value="DHH"/>
    <property type="match status" value="1"/>
</dbReference>
<name>A0ABQ1IEE0_9GAMM</name>
<dbReference type="PANTHER" id="PTHR30255:SF2">
    <property type="entry name" value="SINGLE-STRANDED-DNA-SPECIFIC EXONUCLEASE RECJ"/>
    <property type="match status" value="1"/>
</dbReference>
<evidence type="ECO:0000256" key="3">
    <source>
        <dbReference type="ARBA" id="ARBA00022722"/>
    </source>
</evidence>
<dbReference type="Pfam" id="PF02272">
    <property type="entry name" value="DHHA1"/>
    <property type="match status" value="1"/>
</dbReference>
<comment type="caution">
    <text evidence="10">The sequence shown here is derived from an EMBL/GenBank/DDBJ whole genome shotgun (WGS) entry which is preliminary data.</text>
</comment>
<comment type="similarity">
    <text evidence="1">Belongs to the RecJ family.</text>
</comment>
<accession>A0ABQ1IEE0</accession>
<dbReference type="RefSeq" id="WP_229667763.1">
    <property type="nucleotide sequence ID" value="NZ_BMKE01000003.1"/>
</dbReference>